<dbReference type="SUPFAM" id="SSF46689">
    <property type="entry name" value="Homeodomain-like"/>
    <property type="match status" value="1"/>
</dbReference>
<dbReference type="PANTHER" id="PTHR43479:SF11">
    <property type="entry name" value="ACREF_ENVCD OPERON REPRESSOR-RELATED"/>
    <property type="match status" value="1"/>
</dbReference>
<dbReference type="PROSITE" id="PS01081">
    <property type="entry name" value="HTH_TETR_1"/>
    <property type="match status" value="1"/>
</dbReference>
<feature type="domain" description="HTH tetR-type" evidence="3">
    <location>
        <begin position="8"/>
        <end position="68"/>
    </location>
</feature>
<dbReference type="Pfam" id="PF00440">
    <property type="entry name" value="TetR_N"/>
    <property type="match status" value="1"/>
</dbReference>
<dbReference type="EMBL" id="NPBY01000055">
    <property type="protein sequence ID" value="PAD74508.1"/>
    <property type="molecule type" value="Genomic_DNA"/>
</dbReference>
<evidence type="ECO:0000313" key="5">
    <source>
        <dbReference type="Proteomes" id="UP000215596"/>
    </source>
</evidence>
<evidence type="ECO:0000313" key="4">
    <source>
        <dbReference type="EMBL" id="PAD74508.1"/>
    </source>
</evidence>
<sequence>MRIVKEHDVRRKELLDTAEKLFTTKGYNETTINDIREAIGIAKGTFYHYFKSKEKILDAIIDRIIEQDLIRARDIVADPSISPMEKLYRVLLAQRPSSGDSKEEITQSLHEPENAEMHLKTMIRAIESLAPVITEVIEQGIASGDFHTEYPREVVDMLLITGQMLFDEALFQWSPEEQLRRLQAFIQAMELLLGASKGSFDFMYDILMGG</sequence>
<proteinExistence type="predicted"/>
<dbReference type="Gene3D" id="1.10.357.10">
    <property type="entry name" value="Tetracycline Repressor, domain 2"/>
    <property type="match status" value="1"/>
</dbReference>
<dbReference type="InterPro" id="IPR050624">
    <property type="entry name" value="HTH-type_Tx_Regulator"/>
</dbReference>
<keyword evidence="1 2" id="KW-0238">DNA-binding</keyword>
<dbReference type="InterPro" id="IPR023772">
    <property type="entry name" value="DNA-bd_HTH_TetR-type_CS"/>
</dbReference>
<dbReference type="InterPro" id="IPR001647">
    <property type="entry name" value="HTH_TetR"/>
</dbReference>
<dbReference type="AlphaFoldDB" id="A0A268EN14"/>
<evidence type="ECO:0000259" key="3">
    <source>
        <dbReference type="PROSITE" id="PS50977"/>
    </source>
</evidence>
<dbReference type="RefSeq" id="WP_095266514.1">
    <property type="nucleotide sequence ID" value="NZ_NPBY01000055.1"/>
</dbReference>
<dbReference type="InterPro" id="IPR036271">
    <property type="entry name" value="Tet_transcr_reg_TetR-rel_C_sf"/>
</dbReference>
<evidence type="ECO:0000256" key="2">
    <source>
        <dbReference type="PROSITE-ProRule" id="PRU00335"/>
    </source>
</evidence>
<feature type="DNA-binding region" description="H-T-H motif" evidence="2">
    <location>
        <begin position="31"/>
        <end position="50"/>
    </location>
</feature>
<comment type="caution">
    <text evidence="4">The sequence shown here is derived from an EMBL/GenBank/DDBJ whole genome shotgun (WGS) entry which is preliminary data.</text>
</comment>
<dbReference type="OrthoDB" id="9814200at2"/>
<dbReference type="GO" id="GO:0003677">
    <property type="term" value="F:DNA binding"/>
    <property type="evidence" value="ECO:0007669"/>
    <property type="project" value="UniProtKB-UniRule"/>
</dbReference>
<name>A0A268EN14_9BACL</name>
<accession>A0A268EN14</accession>
<dbReference type="Pfam" id="PF21303">
    <property type="entry name" value="TetR_C_39"/>
    <property type="match status" value="1"/>
</dbReference>
<dbReference type="InterPro" id="IPR009057">
    <property type="entry name" value="Homeodomain-like_sf"/>
</dbReference>
<dbReference type="Proteomes" id="UP000215596">
    <property type="component" value="Unassembled WGS sequence"/>
</dbReference>
<dbReference type="InterPro" id="IPR049149">
    <property type="entry name" value="TetR/AcrR_C"/>
</dbReference>
<dbReference type="SUPFAM" id="SSF48498">
    <property type="entry name" value="Tetracyclin repressor-like, C-terminal domain"/>
    <property type="match status" value="1"/>
</dbReference>
<dbReference type="PRINTS" id="PR00455">
    <property type="entry name" value="HTHTETR"/>
</dbReference>
<gene>
    <name evidence="4" type="ORF">CHH67_17590</name>
</gene>
<protein>
    <submittedName>
        <fullName evidence="4">TetR family transcriptional regulator</fullName>
    </submittedName>
</protein>
<organism evidence="4 5">
    <name type="scientific">Paenibacillus campinasensis</name>
    <dbReference type="NCBI Taxonomy" id="66347"/>
    <lineage>
        <taxon>Bacteria</taxon>
        <taxon>Bacillati</taxon>
        <taxon>Bacillota</taxon>
        <taxon>Bacilli</taxon>
        <taxon>Bacillales</taxon>
        <taxon>Paenibacillaceae</taxon>
        <taxon>Paenibacillus</taxon>
    </lineage>
</organism>
<evidence type="ECO:0000256" key="1">
    <source>
        <dbReference type="ARBA" id="ARBA00023125"/>
    </source>
</evidence>
<dbReference type="PROSITE" id="PS50977">
    <property type="entry name" value="HTH_TETR_2"/>
    <property type="match status" value="1"/>
</dbReference>
<reference evidence="4 5" key="1">
    <citation type="submission" date="2017-07" db="EMBL/GenBank/DDBJ databases">
        <title>Isolation and whole genome analysis of endospore-forming bacteria from heroin.</title>
        <authorList>
            <person name="Kalinowski J."/>
            <person name="Ahrens B."/>
            <person name="Al-Dilaimi A."/>
            <person name="Winkler A."/>
            <person name="Wibberg D."/>
            <person name="Schleenbecker U."/>
            <person name="Ruckert C."/>
            <person name="Wolfel R."/>
            <person name="Grass G."/>
        </authorList>
    </citation>
    <scope>NUCLEOTIDE SEQUENCE [LARGE SCALE GENOMIC DNA]</scope>
    <source>
        <strain evidence="4 5">7537-G1</strain>
    </source>
</reference>
<dbReference type="PANTHER" id="PTHR43479">
    <property type="entry name" value="ACREF/ENVCD OPERON REPRESSOR-RELATED"/>
    <property type="match status" value="1"/>
</dbReference>